<comment type="caution">
    <text evidence="1">The sequence shown here is derived from an EMBL/GenBank/DDBJ whole genome shotgun (WGS) entry which is preliminary data.</text>
</comment>
<sequence length="60" mass="7064">MEKTYCQDFEHFAEVLTVETHGGGDCGGENRKRKEKSQLSLEDWNWQMHEEGIGSRQQEY</sequence>
<evidence type="ECO:0000313" key="1">
    <source>
        <dbReference type="EMBL" id="NKE07546.1"/>
    </source>
</evidence>
<proteinExistence type="predicted"/>
<dbReference type="AlphaFoldDB" id="A0A846U129"/>
<gene>
    <name evidence="1" type="ORF">GWK17_19030</name>
</gene>
<organism evidence="1 2">
    <name type="scientific">Mesobacillus selenatarsenatis</name>
    <dbReference type="NCBI Taxonomy" id="388741"/>
    <lineage>
        <taxon>Bacteria</taxon>
        <taxon>Bacillati</taxon>
        <taxon>Bacillota</taxon>
        <taxon>Bacilli</taxon>
        <taxon>Bacillales</taxon>
        <taxon>Bacillaceae</taxon>
        <taxon>Mesobacillus</taxon>
    </lineage>
</organism>
<name>A0A846U129_9BACI</name>
<dbReference type="Proteomes" id="UP000587942">
    <property type="component" value="Unassembled WGS sequence"/>
</dbReference>
<evidence type="ECO:0000313" key="2">
    <source>
        <dbReference type="Proteomes" id="UP000587942"/>
    </source>
</evidence>
<reference evidence="1 2" key="1">
    <citation type="submission" date="2020-03" db="EMBL/GenBank/DDBJ databases">
        <authorList>
            <person name="Sun Q."/>
        </authorList>
    </citation>
    <scope>NUCLEOTIDE SEQUENCE [LARGE SCALE GENOMIC DNA]</scope>
    <source>
        <strain evidence="1 2">KACC 21451</strain>
    </source>
</reference>
<dbReference type="EMBL" id="JAAVUM010000017">
    <property type="protein sequence ID" value="NKE07546.1"/>
    <property type="molecule type" value="Genomic_DNA"/>
</dbReference>
<protein>
    <submittedName>
        <fullName evidence="1">Uncharacterized protein</fullName>
    </submittedName>
</protein>
<accession>A0A846U129</accession>
<dbReference type="RefSeq" id="WP_167833937.1">
    <property type="nucleotide sequence ID" value="NZ_JAAVUM010000017.1"/>
</dbReference>